<dbReference type="EMBL" id="JBHUIP010000010">
    <property type="protein sequence ID" value="MFD2263342.1"/>
    <property type="molecule type" value="Genomic_DNA"/>
</dbReference>
<feature type="repeat" description="TPR" evidence="3">
    <location>
        <begin position="524"/>
        <end position="557"/>
    </location>
</feature>
<evidence type="ECO:0000256" key="1">
    <source>
        <dbReference type="ARBA" id="ARBA00022737"/>
    </source>
</evidence>
<dbReference type="Pfam" id="PF13432">
    <property type="entry name" value="TPR_16"/>
    <property type="match status" value="1"/>
</dbReference>
<gene>
    <name evidence="5" type="ORF">ACFSM5_10625</name>
</gene>
<dbReference type="Gene3D" id="1.25.40.10">
    <property type="entry name" value="Tetratricopeptide repeat domain"/>
    <property type="match status" value="3"/>
</dbReference>
<evidence type="ECO:0000256" key="2">
    <source>
        <dbReference type="ARBA" id="ARBA00022803"/>
    </source>
</evidence>
<accession>A0ABW5DQM6</accession>
<dbReference type="PROSITE" id="PS50005">
    <property type="entry name" value="TPR"/>
    <property type="match status" value="3"/>
</dbReference>
<evidence type="ECO:0000256" key="4">
    <source>
        <dbReference type="SAM" id="SignalP"/>
    </source>
</evidence>
<dbReference type="InterPro" id="IPR019734">
    <property type="entry name" value="TPR_rpt"/>
</dbReference>
<protein>
    <submittedName>
        <fullName evidence="5">Tetratricopeptide repeat protein</fullName>
    </submittedName>
</protein>
<reference evidence="6" key="1">
    <citation type="journal article" date="2019" name="Int. J. Syst. Evol. Microbiol.">
        <title>The Global Catalogue of Microorganisms (GCM) 10K type strain sequencing project: providing services to taxonomists for standard genome sequencing and annotation.</title>
        <authorList>
            <consortium name="The Broad Institute Genomics Platform"/>
            <consortium name="The Broad Institute Genome Sequencing Center for Infectious Disease"/>
            <person name="Wu L."/>
            <person name="Ma J."/>
        </authorList>
    </citation>
    <scope>NUCLEOTIDE SEQUENCE [LARGE SCALE GENOMIC DNA]</scope>
    <source>
        <strain evidence="6">CGMCC 1.19062</strain>
    </source>
</reference>
<keyword evidence="4" id="KW-0732">Signal</keyword>
<dbReference type="Pfam" id="PF14559">
    <property type="entry name" value="TPR_19"/>
    <property type="match status" value="1"/>
</dbReference>
<feature type="chain" id="PRO_5047187641" evidence="4">
    <location>
        <begin position="29"/>
        <end position="577"/>
    </location>
</feature>
<dbReference type="PROSITE" id="PS51257">
    <property type="entry name" value="PROKAR_LIPOPROTEIN"/>
    <property type="match status" value="1"/>
</dbReference>
<keyword evidence="2 3" id="KW-0802">TPR repeat</keyword>
<comment type="caution">
    <text evidence="5">The sequence shown here is derived from an EMBL/GenBank/DDBJ whole genome shotgun (WGS) entry which is preliminary data.</text>
</comment>
<feature type="repeat" description="TPR" evidence="3">
    <location>
        <begin position="490"/>
        <end position="523"/>
    </location>
</feature>
<dbReference type="InterPro" id="IPR011990">
    <property type="entry name" value="TPR-like_helical_dom_sf"/>
</dbReference>
<dbReference type="PANTHER" id="PTHR45586:SF16">
    <property type="entry name" value="DOMAIN PROTEIN, PUTATIVE-RELATED"/>
    <property type="match status" value="1"/>
</dbReference>
<dbReference type="InterPro" id="IPR051012">
    <property type="entry name" value="CellSynth/LPSAsmb/PSIAsmb"/>
</dbReference>
<evidence type="ECO:0000313" key="6">
    <source>
        <dbReference type="Proteomes" id="UP001597295"/>
    </source>
</evidence>
<dbReference type="SUPFAM" id="SSF48452">
    <property type="entry name" value="TPR-like"/>
    <property type="match status" value="3"/>
</dbReference>
<dbReference type="RefSeq" id="WP_379876340.1">
    <property type="nucleotide sequence ID" value="NZ_JBHUIP010000010.1"/>
</dbReference>
<feature type="signal peptide" evidence="4">
    <location>
        <begin position="1"/>
        <end position="28"/>
    </location>
</feature>
<keyword evidence="1" id="KW-0677">Repeat</keyword>
<evidence type="ECO:0000256" key="3">
    <source>
        <dbReference type="PROSITE-ProRule" id="PRU00339"/>
    </source>
</evidence>
<organism evidence="5 6">
    <name type="scientific">Lacibacterium aquatile</name>
    <dbReference type="NCBI Taxonomy" id="1168082"/>
    <lineage>
        <taxon>Bacteria</taxon>
        <taxon>Pseudomonadati</taxon>
        <taxon>Pseudomonadota</taxon>
        <taxon>Alphaproteobacteria</taxon>
        <taxon>Rhodospirillales</taxon>
        <taxon>Rhodospirillaceae</taxon>
    </lineage>
</organism>
<dbReference type="Pfam" id="PF13429">
    <property type="entry name" value="TPR_15"/>
    <property type="match status" value="1"/>
</dbReference>
<evidence type="ECO:0000313" key="5">
    <source>
        <dbReference type="EMBL" id="MFD2263342.1"/>
    </source>
</evidence>
<feature type="repeat" description="TPR" evidence="3">
    <location>
        <begin position="48"/>
        <end position="81"/>
    </location>
</feature>
<proteinExistence type="predicted"/>
<keyword evidence="6" id="KW-1185">Reference proteome</keyword>
<dbReference type="SMART" id="SM00028">
    <property type="entry name" value="TPR"/>
    <property type="match status" value="5"/>
</dbReference>
<dbReference type="Proteomes" id="UP001597295">
    <property type="component" value="Unassembled WGS sequence"/>
</dbReference>
<sequence>MALTERTVRIGALLALTLLASGCAPATAGSQPITGTSDPTGTAAVTSPLGAYLAGSVAARTGDFTAAADLLKKALAADPNNIELLRRAFIATTGEGHTDDSIALAKRLLAVEPDNPVANLVLAFEDARVAKYTEADSRLVTLPRTGINNLLIPLMRAWLAAGNNDLTKAGELLKPIEEISQARDTFNFHWGAMAALTGNREIADKVFGEMIANDSAPPLRVVEVIGRYYEATGQLDKARALYDGFISRDADSDFLIVAKQRIADGKPASRAMDAATDGLAQGMFDMATLWQRERPGGDLALVFTRLTLQLDPNFELANLLLAEVLESQHRAPQALAVYAAVPRTSPFSWTARMRMAILKDSKGDTNGAIADLKAMADERPRSEEALARAGDILRLHERFDESIPLYDAAVSRVSKVERQHWSLLFNRAISLERSGQYERSIADLKQTLTLEPDQPYVLNYLGYTWVDRGENVEEGKKLLERAAALRPRDGAIIDSLGWAYYRLKDYPRALGYLEKAVELKPGDATVNDHLGDVYWQVGRRLEAKYQWERALKLGPEASALAPLKRKIEQGLDPAAAK</sequence>
<name>A0ABW5DQM6_9PROT</name>
<dbReference type="PANTHER" id="PTHR45586">
    <property type="entry name" value="TPR REPEAT-CONTAINING PROTEIN PA4667"/>
    <property type="match status" value="1"/>
</dbReference>